<dbReference type="SUPFAM" id="SSF52540">
    <property type="entry name" value="P-loop containing nucleoside triphosphate hydrolases"/>
    <property type="match status" value="1"/>
</dbReference>
<dbReference type="PANTHER" id="PTHR10039">
    <property type="entry name" value="AMELOGENIN"/>
    <property type="match status" value="1"/>
</dbReference>
<dbReference type="InterPro" id="IPR001680">
    <property type="entry name" value="WD40_rpt"/>
</dbReference>
<evidence type="ECO:0000256" key="1">
    <source>
        <dbReference type="ARBA" id="ARBA00022574"/>
    </source>
</evidence>
<evidence type="ECO:0000256" key="2">
    <source>
        <dbReference type="ARBA" id="ARBA00022737"/>
    </source>
</evidence>
<evidence type="ECO:0000256" key="4">
    <source>
        <dbReference type="SAM" id="MobiDB-lite"/>
    </source>
</evidence>
<reference evidence="6 7" key="1">
    <citation type="submission" date="2013-05" db="EMBL/GenBank/DDBJ databases">
        <title>Drechslerella stenobrocha genome reveals carnivorous origination and mechanical trapping mechanism of predatory fungi.</title>
        <authorList>
            <person name="Liu X."/>
            <person name="Zhang W."/>
            <person name="Liu K."/>
        </authorList>
    </citation>
    <scope>NUCLEOTIDE SEQUENCE [LARGE SCALE GENOMIC DNA]</scope>
    <source>
        <strain evidence="6 7">248</strain>
    </source>
</reference>
<evidence type="ECO:0000313" key="6">
    <source>
        <dbReference type="EMBL" id="EWC44493.1"/>
    </source>
</evidence>
<dbReference type="EMBL" id="KI966441">
    <property type="protein sequence ID" value="EWC44493.1"/>
    <property type="molecule type" value="Genomic_DNA"/>
</dbReference>
<keyword evidence="7" id="KW-1185">Reference proteome</keyword>
<dbReference type="InterPro" id="IPR019775">
    <property type="entry name" value="WD40_repeat_CS"/>
</dbReference>
<feature type="repeat" description="WD" evidence="3">
    <location>
        <begin position="891"/>
        <end position="932"/>
    </location>
</feature>
<evidence type="ECO:0000259" key="5">
    <source>
        <dbReference type="PROSITE" id="PS50837"/>
    </source>
</evidence>
<feature type="compositionally biased region" description="Polar residues" evidence="4">
    <location>
        <begin position="14"/>
        <end position="24"/>
    </location>
</feature>
<feature type="domain" description="NACHT" evidence="5">
    <location>
        <begin position="126"/>
        <end position="362"/>
    </location>
</feature>
<evidence type="ECO:0000256" key="3">
    <source>
        <dbReference type="PROSITE-ProRule" id="PRU00221"/>
    </source>
</evidence>
<dbReference type="HOGENOM" id="CLU_000288_6_16_1"/>
<keyword evidence="2" id="KW-0677">Repeat</keyword>
<feature type="region of interest" description="Disordered" evidence="4">
    <location>
        <begin position="1"/>
        <end position="34"/>
    </location>
</feature>
<dbReference type="OrthoDB" id="538223at2759"/>
<dbReference type="PROSITE" id="PS50837">
    <property type="entry name" value="NACHT"/>
    <property type="match status" value="1"/>
</dbReference>
<dbReference type="PROSITE" id="PS00678">
    <property type="entry name" value="WD_REPEATS_1"/>
    <property type="match status" value="1"/>
</dbReference>
<dbReference type="Proteomes" id="UP000024837">
    <property type="component" value="Unassembled WGS sequence"/>
</dbReference>
<dbReference type="InterPro" id="IPR015943">
    <property type="entry name" value="WD40/YVTN_repeat-like_dom_sf"/>
</dbReference>
<dbReference type="CDD" id="cd00200">
    <property type="entry name" value="WD40"/>
    <property type="match status" value="1"/>
</dbReference>
<keyword evidence="1 3" id="KW-0853">WD repeat</keyword>
<protein>
    <recommendedName>
        <fullName evidence="5">NACHT domain-containing protein</fullName>
    </recommendedName>
</protein>
<dbReference type="PROSITE" id="PS50294">
    <property type="entry name" value="WD_REPEATS_REGION"/>
    <property type="match status" value="2"/>
</dbReference>
<dbReference type="SMART" id="SM00320">
    <property type="entry name" value="WD40"/>
    <property type="match status" value="9"/>
</dbReference>
<dbReference type="Pfam" id="PF00400">
    <property type="entry name" value="WD40"/>
    <property type="match status" value="3"/>
</dbReference>
<dbReference type="SUPFAM" id="SSF50978">
    <property type="entry name" value="WD40 repeat-like"/>
    <property type="match status" value="2"/>
</dbReference>
<dbReference type="Gene3D" id="3.40.50.300">
    <property type="entry name" value="P-loop containing nucleotide triphosphate hydrolases"/>
    <property type="match status" value="1"/>
</dbReference>
<dbReference type="InterPro" id="IPR036322">
    <property type="entry name" value="WD40_repeat_dom_sf"/>
</dbReference>
<sequence length="1284" mass="144098">MNTESNKRRASQELMVSTSAAETTRLSKRSALAPTEGSVPSLSAEFSGQGIQNCGSGNFSVGRDLVIENDNERWQNNRCLRDLRVTDPRHDKRRIESTRDGLLVDVYRWILENDEFRKWHDDEQNRLFWIKGDPGKGKTMLLCGIIDELRKAPISTVTQTTRGIRGTVSFFFCQATDERINTATSVLRGLIYLLLEEQPTLISHLRKQYDCAGKKLFDEGANAWFALSEIFNNMLRDPNLKNTYLIVDALDECRTGLSELLGFILEASATASSPVKWIVSSRNWLSIEKGFDAATQKVKLCLELNEKSVSAAVAQYIKFKVGYLAERNDYDISARETIQKYLLSKAQDTFLWVALVCEILRDLSHQDALEVVNLYPPGLDAVYRRMMDTIYSLHPTHAKTCKSVLAVISVVRRPIVLEELSFFVKLPNGASNDDRYLKKTIKLCGSFLRLQGRTILFVHQSVKDYLLGPARVEAFPDWRVESQQKLMERSIEAMNGTLRRDIYGLRHPGYSIDKIKTPEPDPLASARYACIYWVDHLCETEGGFSKADLYDNGPIDNFLRRHFLHWLEALSLIGGLSDGISAIIKLVDLLTENSPESNLLCLVRDAHRFVLNSRNAIENTPLQTYASALLFSPTRSLIRELFQNEEPDWVIRKPVMEANWGDCIQIFEDDSGFRDVAFSHNDTRVVSRSDGTKTLKVWNSSNGACLETIYNYNYLLKPTISSNYDDQQVVLKLDGNIFEIYDRTSNTSLKFRGHEHSVYSVAFSRDNTQIASLGADGAIKIWNADSCVCIKTFKGMKPHWWLTKHASAMAFSSDGTRLASVQGWKIGVWDITDETIVTFCTEIGEDLARDSYAYLWYYSVAFSDDGMLLAAASNSELTIWDVSSGICLKVLHDHSTGFTSVAFSRDGKMLVSGSEYGTISIWGISHSTWLDNHNVEDPGPVSRLPDRVACAALSDDGGRVALALKNGEIRIWDADRSIYLKSPEVHKFTAGIPGYTESIAFSHDSIYIASSNSKVVNVLDVGSHGHGCFKQYRPRDYGSVNLNLKKPKLYPKAAFSYDLTYIISVQLHSQVTIWEVESHTEIARFDINDFDATKQLVASVACSNDATCVVVGFERDYIGIWNLSGTSPYAKMIRFHGGKRMTSVAISYNATQAASASTFGTIKVWHTTCGACLRALEIGRPDIYNLAFDATGSYLLTDIGAIFWNTSPDSNTEPATTALEKSRYCGYGIRADGTWITWNGQDVIWLPEEYRPFLSSVRSNTVVTVSLSDHLQVFKFSSSKSPLE</sequence>
<dbReference type="InterPro" id="IPR007111">
    <property type="entry name" value="NACHT_NTPase"/>
</dbReference>
<dbReference type="InterPro" id="IPR056884">
    <property type="entry name" value="NPHP3-like_N"/>
</dbReference>
<proteinExistence type="predicted"/>
<organism evidence="6 7">
    <name type="scientific">Drechslerella stenobrocha 248</name>
    <dbReference type="NCBI Taxonomy" id="1043628"/>
    <lineage>
        <taxon>Eukaryota</taxon>
        <taxon>Fungi</taxon>
        <taxon>Dikarya</taxon>
        <taxon>Ascomycota</taxon>
        <taxon>Pezizomycotina</taxon>
        <taxon>Orbiliomycetes</taxon>
        <taxon>Orbiliales</taxon>
        <taxon>Orbiliaceae</taxon>
        <taxon>Drechslerella</taxon>
    </lineage>
</organism>
<dbReference type="InterPro" id="IPR027417">
    <property type="entry name" value="P-loop_NTPase"/>
</dbReference>
<name>W7HX67_9PEZI</name>
<feature type="compositionally biased region" description="Basic and acidic residues" evidence="4">
    <location>
        <begin position="1"/>
        <end position="11"/>
    </location>
</feature>
<dbReference type="FunFam" id="3.40.50.300:FF:001638">
    <property type="entry name" value="NACHT and WD40 domain protein"/>
    <property type="match status" value="1"/>
</dbReference>
<dbReference type="Gene3D" id="2.130.10.10">
    <property type="entry name" value="YVTN repeat-like/Quinoprotein amine dehydrogenase"/>
    <property type="match status" value="4"/>
</dbReference>
<dbReference type="PANTHER" id="PTHR10039:SF14">
    <property type="entry name" value="NACHT DOMAIN-CONTAINING PROTEIN"/>
    <property type="match status" value="1"/>
</dbReference>
<dbReference type="PROSITE" id="PS50082">
    <property type="entry name" value="WD_REPEATS_2"/>
    <property type="match status" value="2"/>
</dbReference>
<feature type="repeat" description="WD" evidence="3">
    <location>
        <begin position="751"/>
        <end position="792"/>
    </location>
</feature>
<dbReference type="Pfam" id="PF24883">
    <property type="entry name" value="NPHP3_N"/>
    <property type="match status" value="1"/>
</dbReference>
<gene>
    <name evidence="6" type="ORF">DRE_06761</name>
</gene>
<accession>W7HX67</accession>
<evidence type="ECO:0000313" key="7">
    <source>
        <dbReference type="Proteomes" id="UP000024837"/>
    </source>
</evidence>